<protein>
    <submittedName>
        <fullName evidence="7">Putative activity regulator of membrane protease YbbK</fullName>
    </submittedName>
</protein>
<feature type="domain" description="NfeD-like C-terminal" evidence="6">
    <location>
        <begin position="88"/>
        <end position="149"/>
    </location>
</feature>
<dbReference type="OrthoDB" id="8536525at2"/>
<evidence type="ECO:0000256" key="5">
    <source>
        <dbReference type="SAM" id="Phobius"/>
    </source>
</evidence>
<dbReference type="InterPro" id="IPR012340">
    <property type="entry name" value="NA-bd_OB-fold"/>
</dbReference>
<dbReference type="AlphaFoldDB" id="A0A081FX53"/>
<dbReference type="SUPFAM" id="SSF141322">
    <property type="entry name" value="NfeD domain-like"/>
    <property type="match status" value="1"/>
</dbReference>
<feature type="transmembrane region" description="Helical" evidence="5">
    <location>
        <begin position="53"/>
        <end position="73"/>
    </location>
</feature>
<dbReference type="Proteomes" id="UP000028252">
    <property type="component" value="Unassembled WGS sequence"/>
</dbReference>
<dbReference type="GO" id="GO:0005886">
    <property type="term" value="C:plasma membrane"/>
    <property type="evidence" value="ECO:0007669"/>
    <property type="project" value="TreeGrafter"/>
</dbReference>
<keyword evidence="8" id="KW-1185">Reference proteome</keyword>
<dbReference type="PANTHER" id="PTHR33507">
    <property type="entry name" value="INNER MEMBRANE PROTEIN YBBJ"/>
    <property type="match status" value="1"/>
</dbReference>
<evidence type="ECO:0000256" key="2">
    <source>
        <dbReference type="ARBA" id="ARBA00022692"/>
    </source>
</evidence>
<evidence type="ECO:0000313" key="8">
    <source>
        <dbReference type="Proteomes" id="UP000028252"/>
    </source>
</evidence>
<name>A0A081FX53_9GAMM</name>
<dbReference type="PATRIC" id="fig|1232683.4.peg.2585"/>
<dbReference type="RefSeq" id="WP_036188963.1">
    <property type="nucleotide sequence ID" value="NZ_JMQN01000040.1"/>
</dbReference>
<dbReference type="InterPro" id="IPR002810">
    <property type="entry name" value="NfeD-like_C"/>
</dbReference>
<evidence type="ECO:0000256" key="4">
    <source>
        <dbReference type="ARBA" id="ARBA00023136"/>
    </source>
</evidence>
<comment type="caution">
    <text evidence="7">The sequence shown here is derived from an EMBL/GenBank/DDBJ whole genome shotgun (WGS) entry which is preliminary data.</text>
</comment>
<dbReference type="EMBL" id="JMQN01000040">
    <property type="protein sequence ID" value="KEA63108.1"/>
    <property type="molecule type" value="Genomic_DNA"/>
</dbReference>
<comment type="subcellular location">
    <subcellularLocation>
        <location evidence="1">Membrane</location>
        <topology evidence="1">Multi-pass membrane protein</topology>
    </subcellularLocation>
</comment>
<dbReference type="Gene3D" id="2.40.50.140">
    <property type="entry name" value="Nucleic acid-binding proteins"/>
    <property type="match status" value="1"/>
</dbReference>
<organism evidence="7 8">
    <name type="scientific">Marinobacterium lacunae</name>
    <dbReference type="NCBI Taxonomy" id="1232683"/>
    <lineage>
        <taxon>Bacteria</taxon>
        <taxon>Pseudomonadati</taxon>
        <taxon>Pseudomonadota</taxon>
        <taxon>Gammaproteobacteria</taxon>
        <taxon>Oceanospirillales</taxon>
        <taxon>Oceanospirillaceae</taxon>
        <taxon>Marinobacterium</taxon>
    </lineage>
</organism>
<sequence length="150" mass="17103">MEFAIQYWHWIVFGMVLILAELVVPSFTIFWFGLGAFVIATLLALSIDLSLGWQLLIWALSSMAFTLLWFRLFRPLMVDRTKAGIAREAIRGESGQVIKAPEENQRGIVRFSTPLMGDDEWEFICADPVHLGDRVFVLELSGNTLIVEKR</sequence>
<reference evidence="7 8" key="1">
    <citation type="submission" date="2014-04" db="EMBL/GenBank/DDBJ databases">
        <title>Marinobacterium kochiensis sp. nov., isolated from sediment sample collected from Kochi backwaters in Kerala, India.</title>
        <authorList>
            <person name="Singh A."/>
            <person name="Pinnaka A.K."/>
        </authorList>
    </citation>
    <scope>NUCLEOTIDE SEQUENCE [LARGE SCALE GENOMIC DNA]</scope>
    <source>
        <strain evidence="7 8">AK27</strain>
    </source>
</reference>
<keyword evidence="3 5" id="KW-1133">Transmembrane helix</keyword>
<keyword evidence="7" id="KW-0645">Protease</keyword>
<keyword evidence="4 5" id="KW-0472">Membrane</keyword>
<evidence type="ECO:0000313" key="7">
    <source>
        <dbReference type="EMBL" id="KEA63108.1"/>
    </source>
</evidence>
<proteinExistence type="predicted"/>
<dbReference type="GO" id="GO:0008233">
    <property type="term" value="F:peptidase activity"/>
    <property type="evidence" value="ECO:0007669"/>
    <property type="project" value="UniProtKB-KW"/>
</dbReference>
<evidence type="ECO:0000256" key="3">
    <source>
        <dbReference type="ARBA" id="ARBA00022989"/>
    </source>
</evidence>
<feature type="transmembrane region" description="Helical" evidence="5">
    <location>
        <begin position="29"/>
        <end position="47"/>
    </location>
</feature>
<dbReference type="eggNOG" id="COG1585">
    <property type="taxonomic scope" value="Bacteria"/>
</dbReference>
<dbReference type="STRING" id="1232683.ADIMK_2632"/>
<dbReference type="GO" id="GO:0006508">
    <property type="term" value="P:proteolysis"/>
    <property type="evidence" value="ECO:0007669"/>
    <property type="project" value="UniProtKB-KW"/>
</dbReference>
<accession>A0A081FX53</accession>
<dbReference type="Pfam" id="PF01957">
    <property type="entry name" value="NfeD"/>
    <property type="match status" value="1"/>
</dbReference>
<dbReference type="InterPro" id="IPR052165">
    <property type="entry name" value="Membrane_assoc_protease"/>
</dbReference>
<keyword evidence="2 5" id="KW-0812">Transmembrane</keyword>
<dbReference type="PANTHER" id="PTHR33507:SF3">
    <property type="entry name" value="INNER MEMBRANE PROTEIN YBBJ"/>
    <property type="match status" value="1"/>
</dbReference>
<keyword evidence="7" id="KW-0378">Hydrolase</keyword>
<evidence type="ECO:0000256" key="1">
    <source>
        <dbReference type="ARBA" id="ARBA00004141"/>
    </source>
</evidence>
<gene>
    <name evidence="7" type="ORF">ADIMK_2632</name>
</gene>
<evidence type="ECO:0000259" key="6">
    <source>
        <dbReference type="Pfam" id="PF01957"/>
    </source>
</evidence>